<proteinExistence type="inferred from homology"/>
<dbReference type="Gene3D" id="3.40.50.880">
    <property type="match status" value="1"/>
</dbReference>
<keyword evidence="3" id="KW-0645">Protease</keyword>
<accession>A0A4D4KYX6</accession>
<dbReference type="PROSITE" id="PS51276">
    <property type="entry name" value="PEPTIDASE_C56_PFPI"/>
    <property type="match status" value="1"/>
</dbReference>
<evidence type="ECO:0000313" key="3">
    <source>
        <dbReference type="EMBL" id="GDY54155.1"/>
    </source>
</evidence>
<dbReference type="AlphaFoldDB" id="A0A4D4KYX6"/>
<dbReference type="SUPFAM" id="SSF52317">
    <property type="entry name" value="Class I glutamine amidotransferase-like"/>
    <property type="match status" value="1"/>
</dbReference>
<dbReference type="NCBIfam" id="TIGR01382">
    <property type="entry name" value="PfpI"/>
    <property type="match status" value="1"/>
</dbReference>
<dbReference type="Pfam" id="PF01965">
    <property type="entry name" value="DJ-1_PfpI"/>
    <property type="match status" value="1"/>
</dbReference>
<reference evidence="3 4" key="1">
    <citation type="journal article" date="2020" name="Int. J. Syst. Evol. Microbiol.">
        <title>Reclassification of Streptomyces castelarensis and Streptomyces sporoclivatus as later heterotypic synonyms of Streptomyces antimycoticus.</title>
        <authorList>
            <person name="Komaki H."/>
            <person name="Tamura T."/>
        </authorList>
    </citation>
    <scope>NUCLEOTIDE SEQUENCE [LARGE SCALE GENOMIC DNA]</scope>
    <source>
        <strain evidence="3 4">NBRC 13459</strain>
    </source>
</reference>
<keyword evidence="3" id="KW-0378">Hydrolase</keyword>
<dbReference type="GO" id="GO:0006508">
    <property type="term" value="P:proteolysis"/>
    <property type="evidence" value="ECO:0007669"/>
    <property type="project" value="UniProtKB-KW"/>
</dbReference>
<comment type="caution">
    <text evidence="3">The sequence shown here is derived from an EMBL/GenBank/DDBJ whole genome shotgun (WGS) entry which is preliminary data.</text>
</comment>
<evidence type="ECO:0000259" key="2">
    <source>
        <dbReference type="Pfam" id="PF01965"/>
    </source>
</evidence>
<gene>
    <name evidence="3" type="ORF">SVIO_047780</name>
</gene>
<organism evidence="3 4">
    <name type="scientific">Streptomyces violaceusniger</name>
    <dbReference type="NCBI Taxonomy" id="68280"/>
    <lineage>
        <taxon>Bacteria</taxon>
        <taxon>Bacillati</taxon>
        <taxon>Actinomycetota</taxon>
        <taxon>Actinomycetes</taxon>
        <taxon>Kitasatosporales</taxon>
        <taxon>Streptomycetaceae</taxon>
        <taxon>Streptomyces</taxon>
        <taxon>Streptomyces violaceusniger group</taxon>
    </lineage>
</organism>
<name>A0A4D4KYX6_STRVO</name>
<dbReference type="EMBL" id="BJHW01000001">
    <property type="protein sequence ID" value="GDY54155.1"/>
    <property type="molecule type" value="Genomic_DNA"/>
</dbReference>
<dbReference type="Proteomes" id="UP000301309">
    <property type="component" value="Unassembled WGS sequence"/>
</dbReference>
<sequence length="222" mass="24158">MPSWQSVGADAPWIWTGLSTVVGVDLEVRGMADGMAARILLVTGDAAESLEVLYPYQRLREEGYEVHIAAPSRKTLRLVVHDFEEGFDTYTEKPGYTIPADLAFSEVDPGSYAALVIPGGRAPEYLRNDPELRKICKAFFDADKPVAQICHGPLLTAAVGGLSGRRVTAYPALEPDMQAAGADYQDAEVVVDGTLISSRAWPDHPAWMREFLAVLRSKAPVV</sequence>
<evidence type="ECO:0000256" key="1">
    <source>
        <dbReference type="ARBA" id="ARBA00008542"/>
    </source>
</evidence>
<feature type="domain" description="DJ-1/PfpI" evidence="2">
    <location>
        <begin position="38"/>
        <end position="212"/>
    </location>
</feature>
<evidence type="ECO:0000313" key="4">
    <source>
        <dbReference type="Proteomes" id="UP000301309"/>
    </source>
</evidence>
<comment type="similarity">
    <text evidence="1">Belongs to the peptidase C56 family.</text>
</comment>
<keyword evidence="4" id="KW-1185">Reference proteome</keyword>
<protein>
    <submittedName>
        <fullName evidence="3">Protease</fullName>
    </submittedName>
</protein>
<dbReference type="CDD" id="cd03169">
    <property type="entry name" value="GATase1_PfpI_1"/>
    <property type="match status" value="1"/>
</dbReference>
<dbReference type="PANTHER" id="PTHR42733:SF2">
    <property type="entry name" value="DJ-1_THIJ_PFPI FAMILY PROTEIN"/>
    <property type="match status" value="1"/>
</dbReference>
<dbReference type="InterPro" id="IPR006286">
    <property type="entry name" value="C56_PfpI-like"/>
</dbReference>
<dbReference type="PANTHER" id="PTHR42733">
    <property type="entry name" value="DJ-1 PROTEIN"/>
    <property type="match status" value="1"/>
</dbReference>
<dbReference type="GO" id="GO:0008233">
    <property type="term" value="F:peptidase activity"/>
    <property type="evidence" value="ECO:0007669"/>
    <property type="project" value="UniProtKB-KW"/>
</dbReference>
<dbReference type="InterPro" id="IPR002818">
    <property type="entry name" value="DJ-1/PfpI"/>
</dbReference>
<dbReference type="InterPro" id="IPR029062">
    <property type="entry name" value="Class_I_gatase-like"/>
</dbReference>